<dbReference type="PANTHER" id="PTHR21180">
    <property type="entry name" value="ENDONUCLEASE/EXONUCLEASE/PHOSPHATASE FAMILY DOMAIN-CONTAINING PROTEIN 1"/>
    <property type="match status" value="1"/>
</dbReference>
<feature type="domain" description="Helix-hairpin-helix DNA-binding motif class 1" evidence="2">
    <location>
        <begin position="191"/>
        <end position="210"/>
    </location>
</feature>
<keyword evidence="1" id="KW-1133">Transmembrane helix</keyword>
<dbReference type="InterPro" id="IPR010994">
    <property type="entry name" value="RuvA_2-like"/>
</dbReference>
<protein>
    <submittedName>
        <fullName evidence="3">ComEA protein</fullName>
    </submittedName>
</protein>
<dbReference type="Pfam" id="PF10531">
    <property type="entry name" value="SLBB"/>
    <property type="match status" value="1"/>
</dbReference>
<dbReference type="GO" id="GO:0015627">
    <property type="term" value="C:type II protein secretion system complex"/>
    <property type="evidence" value="ECO:0007669"/>
    <property type="project" value="TreeGrafter"/>
</dbReference>
<dbReference type="Gene3D" id="1.10.150.280">
    <property type="entry name" value="AF1531-like domain"/>
    <property type="match status" value="1"/>
</dbReference>
<dbReference type="PANTHER" id="PTHR21180:SF32">
    <property type="entry name" value="ENDONUCLEASE_EXONUCLEASE_PHOSPHATASE FAMILY DOMAIN-CONTAINING PROTEIN 1"/>
    <property type="match status" value="1"/>
</dbReference>
<dbReference type="GO" id="GO:0015628">
    <property type="term" value="P:protein secretion by the type II secretion system"/>
    <property type="evidence" value="ECO:0007669"/>
    <property type="project" value="TreeGrafter"/>
</dbReference>
<dbReference type="AlphaFoldDB" id="A0A8D3WV36"/>
<dbReference type="GO" id="GO:0006281">
    <property type="term" value="P:DNA repair"/>
    <property type="evidence" value="ECO:0007669"/>
    <property type="project" value="InterPro"/>
</dbReference>
<reference evidence="3 4" key="1">
    <citation type="journal article" date="2011" name="J. Bacteriol.">
        <title>Complete genome sequence of the industrial strain Bacillus megaterium WSH-002.</title>
        <authorList>
            <person name="Liu L."/>
            <person name="Li Y."/>
            <person name="Zhang J."/>
            <person name="Zou W."/>
            <person name="Zhou Z."/>
            <person name="Liu J."/>
            <person name="Li X."/>
            <person name="Wang L."/>
            <person name="Chen J."/>
        </authorList>
    </citation>
    <scope>NUCLEOTIDE SEQUENCE [LARGE SCALE GENOMIC DNA]</scope>
    <source>
        <strain evidence="3 4">WSH-002</strain>
    </source>
</reference>
<keyword evidence="1" id="KW-0472">Membrane</keyword>
<dbReference type="NCBIfam" id="TIGR00426">
    <property type="entry name" value="competence protein ComEA helix-hairpin-helix repeat region"/>
    <property type="match status" value="1"/>
</dbReference>
<dbReference type="InterPro" id="IPR051675">
    <property type="entry name" value="Endo/Exo/Phosphatase_dom_1"/>
</dbReference>
<evidence type="ECO:0000313" key="3">
    <source>
        <dbReference type="EMBL" id="AEN87547.1"/>
    </source>
</evidence>
<evidence type="ECO:0000259" key="2">
    <source>
        <dbReference type="SMART" id="SM00278"/>
    </source>
</evidence>
<dbReference type="RefSeq" id="WP_014458173.1">
    <property type="nucleotide sequence ID" value="NC_017138.1"/>
</dbReference>
<evidence type="ECO:0000313" key="4">
    <source>
        <dbReference type="Proteomes" id="UP000001283"/>
    </source>
</evidence>
<name>A0A8D3WV36_PRIMW</name>
<organism evidence="3 4">
    <name type="scientific">Priestia megaterium (strain WSH-002)</name>
    <name type="common">Bacillus megaterium</name>
    <dbReference type="NCBI Taxonomy" id="1006007"/>
    <lineage>
        <taxon>Bacteria</taxon>
        <taxon>Bacillati</taxon>
        <taxon>Bacillota</taxon>
        <taxon>Bacilli</taxon>
        <taxon>Bacillales</taxon>
        <taxon>Bacillaceae</taxon>
        <taxon>Priestia</taxon>
    </lineage>
</organism>
<dbReference type="GO" id="GO:0003677">
    <property type="term" value="F:DNA binding"/>
    <property type="evidence" value="ECO:0007669"/>
    <property type="project" value="InterPro"/>
</dbReference>
<evidence type="ECO:0000256" key="1">
    <source>
        <dbReference type="SAM" id="Phobius"/>
    </source>
</evidence>
<dbReference type="InterPro" id="IPR003583">
    <property type="entry name" value="Hlx-hairpin-Hlx_DNA-bd_motif"/>
</dbReference>
<proteinExistence type="predicted"/>
<dbReference type="Pfam" id="PF12836">
    <property type="entry name" value="HHH_3"/>
    <property type="match status" value="1"/>
</dbReference>
<dbReference type="SUPFAM" id="SSF47781">
    <property type="entry name" value="RuvA domain 2-like"/>
    <property type="match status" value="1"/>
</dbReference>
<dbReference type="EMBL" id="CP003017">
    <property type="protein sequence ID" value="AEN87547.1"/>
    <property type="molecule type" value="Genomic_DNA"/>
</dbReference>
<sequence length="214" mass="22856">MYNLTFSKKQWLIGCICLAVGLAFYIYRTGVEKPESSLQTSDMIKAEPSAAKKEGESSDQVISSQDSPFVMVDIKGAVQKPGVYQLPKDARVKDALAQAGGATKEADLRQLNLASKLQDEMAVYIPAAGEEIPPSSPISSISSSGTSNNQPLVNINTATTDELQTLNGIGPSKASAIVSYREENGLFQKVEDLGQVSGIGEKSLEKIKAEITVQ</sequence>
<dbReference type="Gene3D" id="3.10.560.10">
    <property type="entry name" value="Outer membrane lipoprotein wza domain like"/>
    <property type="match status" value="1"/>
</dbReference>
<gene>
    <name evidence="3" type="primary">comEA</name>
    <name evidence="3" type="ORF">BMWSH_0663</name>
</gene>
<keyword evidence="1" id="KW-0812">Transmembrane</keyword>
<dbReference type="Proteomes" id="UP000001283">
    <property type="component" value="Chromosome"/>
</dbReference>
<feature type="transmembrane region" description="Helical" evidence="1">
    <location>
        <begin position="12"/>
        <end position="28"/>
    </location>
</feature>
<dbReference type="SMART" id="SM00278">
    <property type="entry name" value="HhH1"/>
    <property type="match status" value="2"/>
</dbReference>
<feature type="domain" description="Helix-hairpin-helix DNA-binding motif class 1" evidence="2">
    <location>
        <begin position="161"/>
        <end position="180"/>
    </location>
</feature>
<dbReference type="InterPro" id="IPR004509">
    <property type="entry name" value="Competence_ComEA_HhH"/>
</dbReference>
<dbReference type="KEGG" id="bmh:BMWSH_0663"/>
<dbReference type="InterPro" id="IPR019554">
    <property type="entry name" value="Soluble_ligand-bd"/>
</dbReference>
<accession>A0A8D3WV36</accession>